<evidence type="ECO:0000256" key="14">
    <source>
        <dbReference type="ARBA" id="ARBA00025153"/>
    </source>
</evidence>
<keyword evidence="9 18" id="KW-0630">Potassium</keyword>
<evidence type="ECO:0000259" key="20">
    <source>
        <dbReference type="PROSITE" id="PS51385"/>
    </source>
</evidence>
<dbReference type="GO" id="GO:0005524">
    <property type="term" value="F:ATP binding"/>
    <property type="evidence" value="ECO:0007669"/>
    <property type="project" value="UniProtKB-UniRule"/>
</dbReference>
<evidence type="ECO:0000256" key="1">
    <source>
        <dbReference type="ARBA" id="ARBA00000013"/>
    </source>
</evidence>
<dbReference type="Gene3D" id="3.40.50.10260">
    <property type="entry name" value="YjeF N-terminal domain"/>
    <property type="match status" value="1"/>
</dbReference>
<dbReference type="SUPFAM" id="SSF64153">
    <property type="entry name" value="YjeF N-terminal domain-like"/>
    <property type="match status" value="1"/>
</dbReference>
<feature type="binding site" evidence="17">
    <location>
        <position position="257"/>
    </location>
    <ligand>
        <name>(6S)-NADPHX</name>
        <dbReference type="ChEBI" id="CHEBI:64076"/>
    </ligand>
</feature>
<dbReference type="EMBL" id="JAENIK010000011">
    <property type="protein sequence ID" value="MBK1816834.1"/>
    <property type="molecule type" value="Genomic_DNA"/>
</dbReference>
<dbReference type="NCBIfam" id="TIGR00196">
    <property type="entry name" value="yjeF_cterm"/>
    <property type="match status" value="1"/>
</dbReference>
<evidence type="ECO:0000256" key="16">
    <source>
        <dbReference type="ARBA" id="ARBA00049209"/>
    </source>
</evidence>
<dbReference type="RefSeq" id="WP_200351759.1">
    <property type="nucleotide sequence ID" value="NZ_JAENIK010000011.1"/>
</dbReference>
<dbReference type="InterPro" id="IPR004443">
    <property type="entry name" value="YjeF_N_dom"/>
</dbReference>
<dbReference type="CDD" id="cd01171">
    <property type="entry name" value="YXKO-related"/>
    <property type="match status" value="1"/>
</dbReference>
<feature type="binding site" evidence="17">
    <location>
        <position position="368"/>
    </location>
    <ligand>
        <name>(6S)-NADPHX</name>
        <dbReference type="ChEBI" id="CHEBI:64076"/>
    </ligand>
</feature>
<keyword evidence="22" id="KW-1185">Reference proteome</keyword>
<evidence type="ECO:0000313" key="22">
    <source>
        <dbReference type="Proteomes" id="UP000600139"/>
    </source>
</evidence>
<reference evidence="21" key="1">
    <citation type="submission" date="2021-01" db="EMBL/GenBank/DDBJ databases">
        <title>Modified the classification status of verrucomicrobia.</title>
        <authorList>
            <person name="Feng X."/>
        </authorList>
    </citation>
    <scope>NUCLEOTIDE SEQUENCE</scope>
    <source>
        <strain evidence="21">JCM 18052</strain>
    </source>
</reference>
<keyword evidence="7 17" id="KW-0067">ATP-binding</keyword>
<keyword evidence="5 18" id="KW-0479">Metal-binding</keyword>
<comment type="catalytic activity">
    <reaction evidence="15 17 18">
        <text>(6S)-NADHX + ADP = AMP + phosphate + NADH + H(+)</text>
        <dbReference type="Rhea" id="RHEA:32223"/>
        <dbReference type="ChEBI" id="CHEBI:15378"/>
        <dbReference type="ChEBI" id="CHEBI:43474"/>
        <dbReference type="ChEBI" id="CHEBI:57945"/>
        <dbReference type="ChEBI" id="CHEBI:64074"/>
        <dbReference type="ChEBI" id="CHEBI:456215"/>
        <dbReference type="ChEBI" id="CHEBI:456216"/>
        <dbReference type="EC" id="4.2.1.136"/>
    </reaction>
</comment>
<dbReference type="SUPFAM" id="SSF53613">
    <property type="entry name" value="Ribokinase-like"/>
    <property type="match status" value="1"/>
</dbReference>
<comment type="similarity">
    <text evidence="17">Belongs to the NnrD/CARKD family.</text>
</comment>
<dbReference type="AlphaFoldDB" id="A0A934VCT7"/>
<evidence type="ECO:0000256" key="18">
    <source>
        <dbReference type="PIRNR" id="PIRNR017184"/>
    </source>
</evidence>
<evidence type="ECO:0000256" key="3">
    <source>
        <dbReference type="ARBA" id="ARBA00006001"/>
    </source>
</evidence>
<feature type="binding site" evidence="17">
    <location>
        <position position="317"/>
    </location>
    <ligand>
        <name>(6S)-NADPHX</name>
        <dbReference type="ChEBI" id="CHEBI:64076"/>
    </ligand>
</feature>
<evidence type="ECO:0000256" key="12">
    <source>
        <dbReference type="ARBA" id="ARBA00023239"/>
    </source>
</evidence>
<evidence type="ECO:0000256" key="6">
    <source>
        <dbReference type="ARBA" id="ARBA00022741"/>
    </source>
</evidence>
<comment type="catalytic activity">
    <reaction evidence="1 18">
        <text>(6R)-NADHX = (6S)-NADHX</text>
        <dbReference type="Rhea" id="RHEA:32215"/>
        <dbReference type="ChEBI" id="CHEBI:64074"/>
        <dbReference type="ChEBI" id="CHEBI:64075"/>
        <dbReference type="EC" id="5.1.99.6"/>
    </reaction>
</comment>
<proteinExistence type="inferred from homology"/>
<dbReference type="GO" id="GO:0052856">
    <property type="term" value="F:NAD(P)HX epimerase activity"/>
    <property type="evidence" value="ECO:0007669"/>
    <property type="project" value="UniProtKB-EC"/>
</dbReference>
<comment type="cofactor">
    <cofactor evidence="18">
        <name>K(+)</name>
        <dbReference type="ChEBI" id="CHEBI:29103"/>
    </cofactor>
    <text evidence="18">Binds 1 potassium ion per subunit.</text>
</comment>
<comment type="subunit">
    <text evidence="17">Homotetramer.</text>
</comment>
<dbReference type="PANTHER" id="PTHR12592:SF0">
    <property type="entry name" value="ATP-DEPENDENT (S)-NAD(P)H-HYDRATE DEHYDRATASE"/>
    <property type="match status" value="1"/>
</dbReference>
<dbReference type="Pfam" id="PF03853">
    <property type="entry name" value="YjeF_N"/>
    <property type="match status" value="1"/>
</dbReference>
<keyword evidence="8 17" id="KW-0521">NADP</keyword>
<evidence type="ECO:0000256" key="2">
    <source>
        <dbReference type="ARBA" id="ARBA00000909"/>
    </source>
</evidence>
<dbReference type="Gene3D" id="3.40.1190.20">
    <property type="match status" value="1"/>
</dbReference>
<evidence type="ECO:0000313" key="21">
    <source>
        <dbReference type="EMBL" id="MBK1816834.1"/>
    </source>
</evidence>
<dbReference type="HAMAP" id="MF_01965">
    <property type="entry name" value="NADHX_dehydratase"/>
    <property type="match status" value="1"/>
</dbReference>
<dbReference type="InterPro" id="IPR000631">
    <property type="entry name" value="CARKD"/>
</dbReference>
<evidence type="ECO:0000256" key="15">
    <source>
        <dbReference type="ARBA" id="ARBA00048238"/>
    </source>
</evidence>
<evidence type="ECO:0000256" key="9">
    <source>
        <dbReference type="ARBA" id="ARBA00022958"/>
    </source>
</evidence>
<gene>
    <name evidence="17" type="primary">nnrD</name>
    <name evidence="21" type="ORF">JIN84_14510</name>
</gene>
<dbReference type="PROSITE" id="PS51385">
    <property type="entry name" value="YJEF_N"/>
    <property type="match status" value="1"/>
</dbReference>
<evidence type="ECO:0000256" key="7">
    <source>
        <dbReference type="ARBA" id="ARBA00022840"/>
    </source>
</evidence>
<evidence type="ECO:0000256" key="13">
    <source>
        <dbReference type="ARBA" id="ARBA00023268"/>
    </source>
</evidence>
<dbReference type="PROSITE" id="PS51383">
    <property type="entry name" value="YJEF_C_3"/>
    <property type="match status" value="1"/>
</dbReference>
<evidence type="ECO:0000259" key="19">
    <source>
        <dbReference type="PROSITE" id="PS51383"/>
    </source>
</evidence>
<dbReference type="GO" id="GO:0110051">
    <property type="term" value="P:metabolite repair"/>
    <property type="evidence" value="ECO:0007669"/>
    <property type="project" value="TreeGrafter"/>
</dbReference>
<feature type="domain" description="YjeF C-terminal" evidence="19">
    <location>
        <begin position="222"/>
        <end position="493"/>
    </location>
</feature>
<evidence type="ECO:0000256" key="5">
    <source>
        <dbReference type="ARBA" id="ARBA00022723"/>
    </source>
</evidence>
<comment type="similarity">
    <text evidence="3 18">In the N-terminal section; belongs to the NnrE/AIBP family.</text>
</comment>
<sequence>MGSVTIAEMLAAESSAMADGWTEEQLLDLAGERLGRAIGRYFPHPGTVVGYLGKGHNAGDTLVALRILRDEFGWDATIRNAWPVHECSPLVRKKWDELGIDIPLEHPPSSADVKKPLLLLDGLLGTGTSGPLREPLSSLAAEMSSLRNHSGARIASVDLPSGINADTGEISPDTVTADITFMIGNAKHGLLTASASSVTGALAVVDVPPLAASGKSGLGIVSPQTLPFGKSPRPFDFHKGQAGRVAILAGSEDYTGAAVLAATGALSGGGGLITLFTPRSAHALVAARCPPEIIVRGIENPMEMSGLRYDSLVVGCGLGEMNDTWSAALTDLIARTEVPTVVDADALNHIAKTGKTAILNDRHILTPHPGEFARLAPDLTGFSREEAVVRFANRVSATLLLKGSRTLVTAANQPVFCNSTGTPGMATGGQGDLLTGVIGARLANGDTPVQAAALSAWLCGRAAEIALNERHLSEESLAPSDVSHFLGAAFRDWKSADR</sequence>
<feature type="binding site" evidence="17">
    <location>
        <position position="431"/>
    </location>
    <ligand>
        <name>AMP</name>
        <dbReference type="ChEBI" id="CHEBI:456215"/>
    </ligand>
</feature>
<comment type="function">
    <text evidence="17">Catalyzes the dehydration of the S-form of NAD(P)HX at the expense of ADP, which is converted to AMP. Together with NAD(P)HX epimerase, which catalyzes the epimerization of the S- and R-forms, the enzyme allows the repair of both epimers of NAD(P)HX, a damaged form of NAD(P)H that is a result of enzymatic or heat-dependent hydration.</text>
</comment>
<dbReference type="PIRSF" id="PIRSF017184">
    <property type="entry name" value="Nnr"/>
    <property type="match status" value="1"/>
</dbReference>
<dbReference type="Proteomes" id="UP000600139">
    <property type="component" value="Unassembled WGS sequence"/>
</dbReference>
<dbReference type="GO" id="GO:0052855">
    <property type="term" value="F:ADP-dependent NAD(P)H-hydrate dehydratase activity"/>
    <property type="evidence" value="ECO:0007669"/>
    <property type="project" value="UniProtKB-UniRule"/>
</dbReference>
<evidence type="ECO:0000256" key="10">
    <source>
        <dbReference type="ARBA" id="ARBA00023027"/>
    </source>
</evidence>
<keyword evidence="6 17" id="KW-0547">Nucleotide-binding</keyword>
<keyword evidence="10 17" id="KW-0520">NAD</keyword>
<dbReference type="EC" id="4.2.1.136" evidence="17"/>
<feature type="domain" description="YjeF N-terminal" evidence="20">
    <location>
        <begin position="9"/>
        <end position="215"/>
    </location>
</feature>
<dbReference type="InterPro" id="IPR030677">
    <property type="entry name" value="Nnr"/>
</dbReference>
<comment type="function">
    <text evidence="14 18">Bifunctional enzyme that catalyzes the epimerization of the S- and R-forms of NAD(P)HX and the dehydration of the S-form of NAD(P)HX at the expense of ADP, which is converted to AMP. This allows the repair of both epimers of NAD(P)HX, a damaged form of NAD(P)H that is a result of enzymatic or heat-dependent hydration.</text>
</comment>
<feature type="binding site" evidence="17">
    <location>
        <position position="432"/>
    </location>
    <ligand>
        <name>(6S)-NADPHX</name>
        <dbReference type="ChEBI" id="CHEBI:64076"/>
    </ligand>
</feature>
<feature type="binding site" evidence="17">
    <location>
        <begin position="402"/>
        <end position="406"/>
    </location>
    <ligand>
        <name>AMP</name>
        <dbReference type="ChEBI" id="CHEBI:456215"/>
    </ligand>
</feature>
<evidence type="ECO:0000256" key="17">
    <source>
        <dbReference type="HAMAP-Rule" id="MF_01965"/>
    </source>
</evidence>
<comment type="catalytic activity">
    <reaction evidence="16 17 18">
        <text>(6S)-NADPHX + ADP = AMP + phosphate + NADPH + H(+)</text>
        <dbReference type="Rhea" id="RHEA:32235"/>
        <dbReference type="ChEBI" id="CHEBI:15378"/>
        <dbReference type="ChEBI" id="CHEBI:43474"/>
        <dbReference type="ChEBI" id="CHEBI:57783"/>
        <dbReference type="ChEBI" id="CHEBI:64076"/>
        <dbReference type="ChEBI" id="CHEBI:456215"/>
        <dbReference type="ChEBI" id="CHEBI:456216"/>
        <dbReference type="EC" id="4.2.1.136"/>
    </reaction>
</comment>
<evidence type="ECO:0000256" key="11">
    <source>
        <dbReference type="ARBA" id="ARBA00023235"/>
    </source>
</evidence>
<comment type="caution">
    <text evidence="21">The sequence shown here is derived from an EMBL/GenBank/DDBJ whole genome shotgun (WGS) entry which is preliminary data.</text>
</comment>
<dbReference type="PANTHER" id="PTHR12592">
    <property type="entry name" value="ATP-DEPENDENT (S)-NAD(P)H-HYDRATE DEHYDRATASE FAMILY MEMBER"/>
    <property type="match status" value="1"/>
</dbReference>
<dbReference type="GO" id="GO:0046872">
    <property type="term" value="F:metal ion binding"/>
    <property type="evidence" value="ECO:0007669"/>
    <property type="project" value="UniProtKB-UniRule"/>
</dbReference>
<comment type="catalytic activity">
    <reaction evidence="2 18">
        <text>(6R)-NADPHX = (6S)-NADPHX</text>
        <dbReference type="Rhea" id="RHEA:32227"/>
        <dbReference type="ChEBI" id="CHEBI:64076"/>
        <dbReference type="ChEBI" id="CHEBI:64077"/>
        <dbReference type="EC" id="5.1.99.6"/>
    </reaction>
</comment>
<organism evidence="21 22">
    <name type="scientific">Luteolibacter yonseiensis</name>
    <dbReference type="NCBI Taxonomy" id="1144680"/>
    <lineage>
        <taxon>Bacteria</taxon>
        <taxon>Pseudomonadati</taxon>
        <taxon>Verrucomicrobiota</taxon>
        <taxon>Verrucomicrobiia</taxon>
        <taxon>Verrucomicrobiales</taxon>
        <taxon>Verrucomicrobiaceae</taxon>
        <taxon>Luteolibacter</taxon>
    </lineage>
</organism>
<dbReference type="Pfam" id="PF01256">
    <property type="entry name" value="Carb_kinase"/>
    <property type="match status" value="1"/>
</dbReference>
<keyword evidence="12 17" id="KW-0456">Lyase</keyword>
<evidence type="ECO:0000256" key="8">
    <source>
        <dbReference type="ARBA" id="ARBA00022857"/>
    </source>
</evidence>
<protein>
    <recommendedName>
        <fullName evidence="17">ADP-dependent (S)-NAD(P)H-hydrate dehydratase</fullName>
        <ecNumber evidence="17">4.2.1.136</ecNumber>
    </recommendedName>
    <alternativeName>
        <fullName evidence="17">ADP-dependent NAD(P)HX dehydratase</fullName>
    </alternativeName>
</protein>
<comment type="cofactor">
    <cofactor evidence="17">
        <name>Mg(2+)</name>
        <dbReference type="ChEBI" id="CHEBI:18420"/>
    </cofactor>
</comment>
<keyword evidence="11 18" id="KW-0413">Isomerase</keyword>
<comment type="similarity">
    <text evidence="4 18">In the C-terminal section; belongs to the NnrD/CARKD family.</text>
</comment>
<dbReference type="InterPro" id="IPR036652">
    <property type="entry name" value="YjeF_N_dom_sf"/>
</dbReference>
<keyword evidence="13" id="KW-0511">Multifunctional enzyme</keyword>
<accession>A0A934VCT7</accession>
<dbReference type="InterPro" id="IPR029056">
    <property type="entry name" value="Ribokinase-like"/>
</dbReference>
<name>A0A934VCT7_9BACT</name>
<dbReference type="GO" id="GO:0046496">
    <property type="term" value="P:nicotinamide nucleotide metabolic process"/>
    <property type="evidence" value="ECO:0007669"/>
    <property type="project" value="UniProtKB-UniRule"/>
</dbReference>
<evidence type="ECO:0000256" key="4">
    <source>
        <dbReference type="ARBA" id="ARBA00009524"/>
    </source>
</evidence>